<evidence type="ECO:0000313" key="5">
    <source>
        <dbReference type="Proteomes" id="UP000292347"/>
    </source>
</evidence>
<keyword evidence="2" id="KW-0560">Oxidoreductase</keyword>
<evidence type="ECO:0000256" key="2">
    <source>
        <dbReference type="ARBA" id="ARBA00023002"/>
    </source>
</evidence>
<dbReference type="CDD" id="cd05233">
    <property type="entry name" value="SDR_c"/>
    <property type="match status" value="1"/>
</dbReference>
<dbReference type="PRINTS" id="PR00080">
    <property type="entry name" value="SDRFAMILY"/>
</dbReference>
<evidence type="ECO:0000256" key="3">
    <source>
        <dbReference type="RuleBase" id="RU000363"/>
    </source>
</evidence>
<dbReference type="Gene3D" id="3.40.50.720">
    <property type="entry name" value="NAD(P)-binding Rossmann-like Domain"/>
    <property type="match status" value="1"/>
</dbReference>
<dbReference type="GO" id="GO:0048038">
    <property type="term" value="F:quinone binding"/>
    <property type="evidence" value="ECO:0007669"/>
    <property type="project" value="TreeGrafter"/>
</dbReference>
<comment type="similarity">
    <text evidence="1 3">Belongs to the short-chain dehydrogenases/reductases (SDR) family.</text>
</comment>
<dbReference type="OrthoDB" id="658698at2"/>
<dbReference type="RefSeq" id="WP_129342269.1">
    <property type="nucleotide sequence ID" value="NZ_JACIDD010000002.1"/>
</dbReference>
<protein>
    <submittedName>
        <fullName evidence="4">SDR family oxidoreductase</fullName>
    </submittedName>
</protein>
<dbReference type="Proteomes" id="UP000292347">
    <property type="component" value="Unassembled WGS sequence"/>
</dbReference>
<name>A0A4Q2IU64_9SPHN</name>
<dbReference type="FunFam" id="3.40.50.720:FF:000084">
    <property type="entry name" value="Short-chain dehydrogenase reductase"/>
    <property type="match status" value="1"/>
</dbReference>
<proteinExistence type="inferred from homology"/>
<organism evidence="4 5">
    <name type="scientific">Sphingomonas desiccabilis</name>
    <dbReference type="NCBI Taxonomy" id="429134"/>
    <lineage>
        <taxon>Bacteria</taxon>
        <taxon>Pseudomonadati</taxon>
        <taxon>Pseudomonadota</taxon>
        <taxon>Alphaproteobacteria</taxon>
        <taxon>Sphingomonadales</taxon>
        <taxon>Sphingomonadaceae</taxon>
        <taxon>Sphingomonas</taxon>
    </lineage>
</organism>
<dbReference type="Pfam" id="PF00106">
    <property type="entry name" value="adh_short"/>
    <property type="match status" value="1"/>
</dbReference>
<dbReference type="PROSITE" id="PS00061">
    <property type="entry name" value="ADH_SHORT"/>
    <property type="match status" value="1"/>
</dbReference>
<evidence type="ECO:0000256" key="1">
    <source>
        <dbReference type="ARBA" id="ARBA00006484"/>
    </source>
</evidence>
<dbReference type="AlphaFoldDB" id="A0A4Q2IU64"/>
<dbReference type="GO" id="GO:0006633">
    <property type="term" value="P:fatty acid biosynthetic process"/>
    <property type="evidence" value="ECO:0007669"/>
    <property type="project" value="TreeGrafter"/>
</dbReference>
<dbReference type="InterPro" id="IPR036291">
    <property type="entry name" value="NAD(P)-bd_dom_sf"/>
</dbReference>
<dbReference type="EMBL" id="SDPT01000002">
    <property type="protein sequence ID" value="RXZ32057.1"/>
    <property type="molecule type" value="Genomic_DNA"/>
</dbReference>
<comment type="caution">
    <text evidence="4">The sequence shown here is derived from an EMBL/GenBank/DDBJ whole genome shotgun (WGS) entry which is preliminary data.</text>
</comment>
<dbReference type="InterPro" id="IPR002347">
    <property type="entry name" value="SDR_fam"/>
</dbReference>
<keyword evidence="5" id="KW-1185">Reference proteome</keyword>
<dbReference type="PANTHER" id="PTHR42760:SF133">
    <property type="entry name" value="3-OXOACYL-[ACYL-CARRIER-PROTEIN] REDUCTASE"/>
    <property type="match status" value="1"/>
</dbReference>
<dbReference type="PRINTS" id="PR00081">
    <property type="entry name" value="GDHRDH"/>
</dbReference>
<sequence>MAIEHTSLAGKRILLTGGTTGIGRATLALLAGQGARILTFGRNQHALDQALESAGGGGDLFGITADAATKEGIEAVFQAVDEKLGGVDMLVACAALGADPLDEMADEDWRYVVQTNLVGYLASAKAAMTRMEAQGGGHLLFVGSISTEIKAEGESVYSATKAGVQAFAETLRKEVADKNIKVSVIQPGSVDTDMQECSPEEKQEAVAKQEMLQAEEIAEAILFVLSRSSACDVVNLRIEPRVQKTS</sequence>
<gene>
    <name evidence="4" type="ORF">EO081_12830</name>
</gene>
<evidence type="ECO:0000313" key="4">
    <source>
        <dbReference type="EMBL" id="RXZ32057.1"/>
    </source>
</evidence>
<dbReference type="PANTHER" id="PTHR42760">
    <property type="entry name" value="SHORT-CHAIN DEHYDROGENASES/REDUCTASES FAMILY MEMBER"/>
    <property type="match status" value="1"/>
</dbReference>
<reference evidence="4 5" key="1">
    <citation type="submission" date="2019-01" db="EMBL/GenBank/DDBJ databases">
        <title>Sphingomonas mucosissima sp. nov. and Sphingomonas desiccabilis sp. nov., from biological soil crusts in the Colorado Plateau, USA.</title>
        <authorList>
            <person name="Zhu D."/>
        </authorList>
    </citation>
    <scope>NUCLEOTIDE SEQUENCE [LARGE SCALE GENOMIC DNA]</scope>
    <source>
        <strain evidence="4 5">CP1D</strain>
    </source>
</reference>
<dbReference type="InterPro" id="IPR020904">
    <property type="entry name" value="Sc_DH/Rdtase_CS"/>
</dbReference>
<dbReference type="SUPFAM" id="SSF51735">
    <property type="entry name" value="NAD(P)-binding Rossmann-fold domains"/>
    <property type="match status" value="1"/>
</dbReference>
<accession>A0A4Q2IU64</accession>
<dbReference type="GO" id="GO:0016616">
    <property type="term" value="F:oxidoreductase activity, acting on the CH-OH group of donors, NAD or NADP as acceptor"/>
    <property type="evidence" value="ECO:0007669"/>
    <property type="project" value="TreeGrafter"/>
</dbReference>